<feature type="domain" description="GST N-terminal" evidence="5">
    <location>
        <begin position="1"/>
        <end position="87"/>
    </location>
</feature>
<dbReference type="SFLD" id="SFLDS00019">
    <property type="entry name" value="Glutathione_Transferase_(cytos"/>
    <property type="match status" value="1"/>
</dbReference>
<dbReference type="PANTHER" id="PTHR43900">
    <property type="entry name" value="GLUTATHIONE S-TRANSFERASE RHO"/>
    <property type="match status" value="1"/>
</dbReference>
<evidence type="ECO:0000256" key="1">
    <source>
        <dbReference type="ARBA" id="ARBA00012452"/>
    </source>
</evidence>
<evidence type="ECO:0000256" key="2">
    <source>
        <dbReference type="ARBA" id="ARBA00022679"/>
    </source>
</evidence>
<comment type="caution">
    <text evidence="7">The sequence shown here is derived from an EMBL/GenBank/DDBJ whole genome shotgun (WGS) entry which is preliminary data.</text>
</comment>
<proteinExistence type="inferred from homology"/>
<reference evidence="7 8" key="1">
    <citation type="submission" date="2021-06" db="EMBL/GenBank/DDBJ databases">
        <authorList>
            <person name="Kallberg Y."/>
            <person name="Tangrot J."/>
            <person name="Rosling A."/>
        </authorList>
    </citation>
    <scope>NUCLEOTIDE SEQUENCE [LARGE SCALE GENOMIC DNA]</scope>
    <source>
        <strain evidence="7 8">120-4 pot B 10/14</strain>
    </source>
</reference>
<dbReference type="InterPro" id="IPR040079">
    <property type="entry name" value="Glutathione_S-Trfase"/>
</dbReference>
<comment type="similarity">
    <text evidence="4">Belongs to the GST superfamily.</text>
</comment>
<dbReference type="InterPro" id="IPR036249">
    <property type="entry name" value="Thioredoxin-like_sf"/>
</dbReference>
<evidence type="ECO:0000256" key="3">
    <source>
        <dbReference type="ARBA" id="ARBA00047960"/>
    </source>
</evidence>
<dbReference type="Gene3D" id="1.20.1050.10">
    <property type="match status" value="1"/>
</dbReference>
<dbReference type="EMBL" id="CAJVQB010033714">
    <property type="protein sequence ID" value="CAG8820171.1"/>
    <property type="molecule type" value="Genomic_DNA"/>
</dbReference>
<dbReference type="PANTHER" id="PTHR43900:SF3">
    <property type="entry name" value="GLUTATHIONE S-TRANSFERASE RHO"/>
    <property type="match status" value="1"/>
</dbReference>
<dbReference type="InterPro" id="IPR036282">
    <property type="entry name" value="Glutathione-S-Trfase_C_sf"/>
</dbReference>
<name>A0ABN7W7B1_GIGMA</name>
<dbReference type="SUPFAM" id="SSF47616">
    <property type="entry name" value="GST C-terminal domain-like"/>
    <property type="match status" value="1"/>
</dbReference>
<evidence type="ECO:0000313" key="7">
    <source>
        <dbReference type="EMBL" id="CAG8820171.1"/>
    </source>
</evidence>
<dbReference type="Pfam" id="PF00043">
    <property type="entry name" value="GST_C"/>
    <property type="match status" value="1"/>
</dbReference>
<organism evidence="7 8">
    <name type="scientific">Gigaspora margarita</name>
    <dbReference type="NCBI Taxonomy" id="4874"/>
    <lineage>
        <taxon>Eukaryota</taxon>
        <taxon>Fungi</taxon>
        <taxon>Fungi incertae sedis</taxon>
        <taxon>Mucoromycota</taxon>
        <taxon>Glomeromycotina</taxon>
        <taxon>Glomeromycetes</taxon>
        <taxon>Diversisporales</taxon>
        <taxon>Gigasporaceae</taxon>
        <taxon>Gigaspora</taxon>
    </lineage>
</organism>
<dbReference type="InterPro" id="IPR004045">
    <property type="entry name" value="Glutathione_S-Trfase_N"/>
</dbReference>
<dbReference type="Proteomes" id="UP000789901">
    <property type="component" value="Unassembled WGS sequence"/>
</dbReference>
<dbReference type="SFLD" id="SFLDG00358">
    <property type="entry name" value="Main_(cytGST)"/>
    <property type="match status" value="1"/>
</dbReference>
<evidence type="ECO:0000259" key="5">
    <source>
        <dbReference type="PROSITE" id="PS50404"/>
    </source>
</evidence>
<accession>A0ABN7W7B1</accession>
<dbReference type="PROSITE" id="PS50405">
    <property type="entry name" value="GST_CTER"/>
    <property type="match status" value="1"/>
</dbReference>
<sequence>MTVKIVGFEVSPGVLSVMMCLHELGVPYQIENPASWQALKDEDFIANKHPFYNNYSGKIPVLCDGDYTITETRAICRYLVSKYQGKYNDTILIPNDVHKAGLVDQYISYEYSYYTPPVAKLVVEEVFHKTSNPELVETSQKEIDKVLNVYEKLLNGKEYLNGEFSLADVLHISYTHFIFSSTKYADWWNKKPNVKQWWDRISNRDCWKKCVEKIKF</sequence>
<keyword evidence="8" id="KW-1185">Reference proteome</keyword>
<dbReference type="Pfam" id="PF02798">
    <property type="entry name" value="GST_N"/>
    <property type="match status" value="1"/>
</dbReference>
<gene>
    <name evidence="7" type="ORF">GMARGA_LOCUS27503</name>
</gene>
<evidence type="ECO:0000313" key="8">
    <source>
        <dbReference type="Proteomes" id="UP000789901"/>
    </source>
</evidence>
<comment type="catalytic activity">
    <reaction evidence="3">
        <text>RX + glutathione = an S-substituted glutathione + a halide anion + H(+)</text>
        <dbReference type="Rhea" id="RHEA:16437"/>
        <dbReference type="ChEBI" id="CHEBI:15378"/>
        <dbReference type="ChEBI" id="CHEBI:16042"/>
        <dbReference type="ChEBI" id="CHEBI:17792"/>
        <dbReference type="ChEBI" id="CHEBI:57925"/>
        <dbReference type="ChEBI" id="CHEBI:90779"/>
        <dbReference type="EC" id="2.5.1.18"/>
    </reaction>
</comment>
<evidence type="ECO:0000259" key="6">
    <source>
        <dbReference type="PROSITE" id="PS50405"/>
    </source>
</evidence>
<dbReference type="InterPro" id="IPR004046">
    <property type="entry name" value="GST_C"/>
</dbReference>
<dbReference type="EC" id="2.5.1.18" evidence="1"/>
<feature type="domain" description="GST C-terminal" evidence="6">
    <location>
        <begin position="96"/>
        <end position="216"/>
    </location>
</feature>
<dbReference type="PROSITE" id="PS50404">
    <property type="entry name" value="GST_NTER"/>
    <property type="match status" value="1"/>
</dbReference>
<dbReference type="Gene3D" id="3.40.30.10">
    <property type="entry name" value="Glutaredoxin"/>
    <property type="match status" value="1"/>
</dbReference>
<keyword evidence="2" id="KW-0808">Transferase</keyword>
<protein>
    <recommendedName>
        <fullName evidence="1">glutathione transferase</fullName>
        <ecNumber evidence="1">2.5.1.18</ecNumber>
    </recommendedName>
</protein>
<evidence type="ECO:0000256" key="4">
    <source>
        <dbReference type="RuleBase" id="RU003494"/>
    </source>
</evidence>
<dbReference type="SUPFAM" id="SSF52833">
    <property type="entry name" value="Thioredoxin-like"/>
    <property type="match status" value="1"/>
</dbReference>
<dbReference type="InterPro" id="IPR010987">
    <property type="entry name" value="Glutathione-S-Trfase_C-like"/>
</dbReference>